<dbReference type="OrthoDB" id="3241054at2759"/>
<dbReference type="EMBL" id="ML120372">
    <property type="protein sequence ID" value="RPB01679.1"/>
    <property type="molecule type" value="Genomic_DNA"/>
</dbReference>
<dbReference type="Proteomes" id="UP000276215">
    <property type="component" value="Unassembled WGS sequence"/>
</dbReference>
<name>A0A3N4JXD2_9PEZI</name>
<dbReference type="Pfam" id="PF11327">
    <property type="entry name" value="Egh16-like"/>
    <property type="match status" value="1"/>
</dbReference>
<feature type="compositionally biased region" description="Gly residues" evidence="1">
    <location>
        <begin position="155"/>
        <end position="182"/>
    </location>
</feature>
<accession>A0A3N4JXD2</accession>
<evidence type="ECO:0000256" key="1">
    <source>
        <dbReference type="SAM" id="MobiDB-lite"/>
    </source>
</evidence>
<sequence>MTLHQVNADGAGPYECMIDQTGTGASFTPVVVTQNVLGQNGRERDRSEIDFPVVAQMPANMACTGTARAVTGICMVRCQNPANAGPFGGCVPVQQAGAGAAAGAGAGAGAAASNTLANVGVANTLSAGNAAATNNAANGNTNANGNNTGANNNGAGPGGNTPKGNTAGAGAGGNNTPGGLRGLGRFIPKRFRA</sequence>
<evidence type="ECO:0000313" key="3">
    <source>
        <dbReference type="Proteomes" id="UP000276215"/>
    </source>
</evidence>
<evidence type="ECO:0000313" key="2">
    <source>
        <dbReference type="EMBL" id="RPB01679.1"/>
    </source>
</evidence>
<dbReference type="InterPro" id="IPR021476">
    <property type="entry name" value="Egh16-like"/>
</dbReference>
<feature type="compositionally biased region" description="Low complexity" evidence="1">
    <location>
        <begin position="138"/>
        <end position="154"/>
    </location>
</feature>
<proteinExistence type="predicted"/>
<gene>
    <name evidence="2" type="ORF">L873DRAFT_1788289</name>
</gene>
<dbReference type="STRING" id="1336337.A0A3N4JXD2"/>
<feature type="region of interest" description="Disordered" evidence="1">
    <location>
        <begin position="138"/>
        <end position="193"/>
    </location>
</feature>
<dbReference type="PANTHER" id="PTHR34618:SF4">
    <property type="entry name" value="CAS1"/>
    <property type="match status" value="1"/>
</dbReference>
<protein>
    <submittedName>
        <fullName evidence="2">Uncharacterized protein</fullName>
    </submittedName>
</protein>
<keyword evidence="3" id="KW-1185">Reference proteome</keyword>
<dbReference type="AlphaFoldDB" id="A0A3N4JXD2"/>
<dbReference type="PANTHER" id="PTHR34618">
    <property type="entry name" value="SURFACE PROTEIN MAS1, PUTATIVE-RELATED"/>
    <property type="match status" value="1"/>
</dbReference>
<reference evidence="2 3" key="1">
    <citation type="journal article" date="2018" name="Nat. Ecol. Evol.">
        <title>Pezizomycetes genomes reveal the molecular basis of ectomycorrhizal truffle lifestyle.</title>
        <authorList>
            <person name="Murat C."/>
            <person name="Payen T."/>
            <person name="Noel B."/>
            <person name="Kuo A."/>
            <person name="Morin E."/>
            <person name="Chen J."/>
            <person name="Kohler A."/>
            <person name="Krizsan K."/>
            <person name="Balestrini R."/>
            <person name="Da Silva C."/>
            <person name="Montanini B."/>
            <person name="Hainaut M."/>
            <person name="Levati E."/>
            <person name="Barry K.W."/>
            <person name="Belfiori B."/>
            <person name="Cichocki N."/>
            <person name="Clum A."/>
            <person name="Dockter R.B."/>
            <person name="Fauchery L."/>
            <person name="Guy J."/>
            <person name="Iotti M."/>
            <person name="Le Tacon F."/>
            <person name="Lindquist E.A."/>
            <person name="Lipzen A."/>
            <person name="Malagnac F."/>
            <person name="Mello A."/>
            <person name="Molinier V."/>
            <person name="Miyauchi S."/>
            <person name="Poulain J."/>
            <person name="Riccioni C."/>
            <person name="Rubini A."/>
            <person name="Sitrit Y."/>
            <person name="Splivallo R."/>
            <person name="Traeger S."/>
            <person name="Wang M."/>
            <person name="Zifcakova L."/>
            <person name="Wipf D."/>
            <person name="Zambonelli A."/>
            <person name="Paolocci F."/>
            <person name="Nowrousian M."/>
            <person name="Ottonello S."/>
            <person name="Baldrian P."/>
            <person name="Spatafora J.W."/>
            <person name="Henrissat B."/>
            <person name="Nagy L.G."/>
            <person name="Aury J.M."/>
            <person name="Wincker P."/>
            <person name="Grigoriev I.V."/>
            <person name="Bonfante P."/>
            <person name="Martin F.M."/>
        </authorList>
    </citation>
    <scope>NUCLEOTIDE SEQUENCE [LARGE SCALE GENOMIC DNA]</scope>
    <source>
        <strain evidence="2 3">120613-1</strain>
    </source>
</reference>
<organism evidence="2 3">
    <name type="scientific">Choiromyces venosus 120613-1</name>
    <dbReference type="NCBI Taxonomy" id="1336337"/>
    <lineage>
        <taxon>Eukaryota</taxon>
        <taxon>Fungi</taxon>
        <taxon>Dikarya</taxon>
        <taxon>Ascomycota</taxon>
        <taxon>Pezizomycotina</taxon>
        <taxon>Pezizomycetes</taxon>
        <taxon>Pezizales</taxon>
        <taxon>Tuberaceae</taxon>
        <taxon>Choiromyces</taxon>
    </lineage>
</organism>